<sequence length="368" mass="40497">REFPVIENLCVPVMIYHLLSIFLLLGSVVESRVTFEYSEVLQATDLGLGNRAPFKCENGCQVYTDASAPRMFITEYNEKTKAYEVIDTFSNVVAPNAESCSPYNLEASKNYFIENRGDIGFKKQSFVFYAVDNNAPDIDTTVLILSDKKTMTMRMNMNKLTTIRSNIDAVTYTNYEGSSLSAGPRIYATGFDAVDQCHPLYTSRTLESVSASNITVFSPISTIDFGIHAYHQFTVAANSEGTIVKSVNSSFVYSSAGYVGCENIKDQSYTSSSNNIVQDQFSFEAISLEVNADLFLQTPADALNITVNGDKVILFGFTSKNIVYHGASNALTTFDVDIRWTGKSANANFAVQFDFSLANATTSPVSSF</sequence>
<dbReference type="AlphaFoldDB" id="A0AAV5TX42"/>
<evidence type="ECO:0000313" key="1">
    <source>
        <dbReference type="EMBL" id="GMS99115.1"/>
    </source>
</evidence>
<comment type="caution">
    <text evidence="1">The sequence shown here is derived from an EMBL/GenBank/DDBJ whole genome shotgun (WGS) entry which is preliminary data.</text>
</comment>
<keyword evidence="2" id="KW-1185">Reference proteome</keyword>
<proteinExistence type="predicted"/>
<organism evidence="1 2">
    <name type="scientific">Pristionchus entomophagus</name>
    <dbReference type="NCBI Taxonomy" id="358040"/>
    <lineage>
        <taxon>Eukaryota</taxon>
        <taxon>Metazoa</taxon>
        <taxon>Ecdysozoa</taxon>
        <taxon>Nematoda</taxon>
        <taxon>Chromadorea</taxon>
        <taxon>Rhabditida</taxon>
        <taxon>Rhabditina</taxon>
        <taxon>Diplogasteromorpha</taxon>
        <taxon>Diplogasteroidea</taxon>
        <taxon>Neodiplogasteridae</taxon>
        <taxon>Pristionchus</taxon>
    </lineage>
</organism>
<accession>A0AAV5TX42</accession>
<dbReference type="EMBL" id="BTSX01000005">
    <property type="protein sequence ID" value="GMS99115.1"/>
    <property type="molecule type" value="Genomic_DNA"/>
</dbReference>
<dbReference type="Proteomes" id="UP001432027">
    <property type="component" value="Unassembled WGS sequence"/>
</dbReference>
<protein>
    <recommendedName>
        <fullName evidence="3">CUB domain-containing protein</fullName>
    </recommendedName>
</protein>
<feature type="non-terminal residue" evidence="1">
    <location>
        <position position="1"/>
    </location>
</feature>
<reference evidence="1" key="1">
    <citation type="submission" date="2023-10" db="EMBL/GenBank/DDBJ databases">
        <title>Genome assembly of Pristionchus species.</title>
        <authorList>
            <person name="Yoshida K."/>
            <person name="Sommer R.J."/>
        </authorList>
    </citation>
    <scope>NUCLEOTIDE SEQUENCE</scope>
    <source>
        <strain evidence="1">RS0144</strain>
    </source>
</reference>
<gene>
    <name evidence="1" type="ORF">PENTCL1PPCAC_21290</name>
</gene>
<evidence type="ECO:0000313" key="2">
    <source>
        <dbReference type="Proteomes" id="UP001432027"/>
    </source>
</evidence>
<evidence type="ECO:0008006" key="3">
    <source>
        <dbReference type="Google" id="ProtNLM"/>
    </source>
</evidence>
<name>A0AAV5TX42_9BILA</name>